<dbReference type="PROSITE" id="PS51257">
    <property type="entry name" value="PROKAR_LIPOPROTEIN"/>
    <property type="match status" value="1"/>
</dbReference>
<evidence type="ECO:0000256" key="1">
    <source>
        <dbReference type="SAM" id="SignalP"/>
    </source>
</evidence>
<dbReference type="InterPro" id="IPR050490">
    <property type="entry name" value="Bact_solute-bd_prot1"/>
</dbReference>
<dbReference type="RefSeq" id="WP_021289494.1">
    <property type="nucleotide sequence ID" value="NZ_BMPN01000003.1"/>
</dbReference>
<dbReference type="Proteomes" id="UP000634435">
    <property type="component" value="Unassembled WGS sequence"/>
</dbReference>
<protein>
    <submittedName>
        <fullName evidence="2">Carbohydrate-binding protein</fullName>
    </submittedName>
</protein>
<dbReference type="Pfam" id="PF13416">
    <property type="entry name" value="SBP_bac_8"/>
    <property type="match status" value="1"/>
</dbReference>
<comment type="caution">
    <text evidence="2">The sequence shown here is derived from an EMBL/GenBank/DDBJ whole genome shotgun (WGS) entry which is preliminary data.</text>
</comment>
<proteinExistence type="predicted"/>
<dbReference type="InterPro" id="IPR006059">
    <property type="entry name" value="SBP"/>
</dbReference>
<evidence type="ECO:0000313" key="3">
    <source>
        <dbReference type="Proteomes" id="UP000634435"/>
    </source>
</evidence>
<dbReference type="PANTHER" id="PTHR43649">
    <property type="entry name" value="ARABINOSE-BINDING PROTEIN-RELATED"/>
    <property type="match status" value="1"/>
</dbReference>
<sequence length="432" mass="48834">MRRRVGVSLCLLSLLFLLTACSGLGQLVSGNSANVPDGAKEIKMWNLFAGGDAEYMQNIVDEFNASQNEFYVNNIQQEFEEYYTKLITSLGAGKGPDIAISHSHTLPELVDLGILQHLDGYAEEVGVQWEEFNTNILDQTVFDNQHYAIPIDTHPHIMYVNNDLIDQAGLLNKDGTLKMEETPEGFRAFFQTLKEKLPENNFPLAFPTVGMDGYRQWWTFYTQLGGENIVTDDLENPSYVLDTAKAIEAAEYMQKFWYEDEVIPLNLADFYSDFQSGKAATIATGVWSTGVWESTEDFNFTAMPIPTIFGQKGAWGGSHTLVLPAYEDADPEVQRGAVAFMDFATDHGAKWAQAGHIPAKDTVVESKEFKEMAYREDYAQVADYVNFSDRTIYYRGINDIMIRNLDRIWTNEATAEQAFQQIEKEVKELIHD</sequence>
<dbReference type="Gene3D" id="3.40.190.10">
    <property type="entry name" value="Periplasmic binding protein-like II"/>
    <property type="match status" value="1"/>
</dbReference>
<organism evidence="2 3">
    <name type="scientific">Virgibacillus kapii</name>
    <dbReference type="NCBI Taxonomy" id="1638645"/>
    <lineage>
        <taxon>Bacteria</taxon>
        <taxon>Bacillati</taxon>
        <taxon>Bacillota</taxon>
        <taxon>Bacilli</taxon>
        <taxon>Bacillales</taxon>
        <taxon>Bacillaceae</taxon>
        <taxon>Virgibacillus</taxon>
    </lineage>
</organism>
<dbReference type="PANTHER" id="PTHR43649:SF12">
    <property type="entry name" value="DIACETYLCHITOBIOSE BINDING PROTEIN DASA"/>
    <property type="match status" value="1"/>
</dbReference>
<dbReference type="EMBL" id="BMPN01000003">
    <property type="protein sequence ID" value="GGJ57566.1"/>
    <property type="molecule type" value="Genomic_DNA"/>
</dbReference>
<reference evidence="3" key="1">
    <citation type="journal article" date="2019" name="Int. J. Syst. Evol. Microbiol.">
        <title>The Global Catalogue of Microorganisms (GCM) 10K type strain sequencing project: providing services to taxonomists for standard genome sequencing and annotation.</title>
        <authorList>
            <consortium name="The Broad Institute Genomics Platform"/>
            <consortium name="The Broad Institute Genome Sequencing Center for Infectious Disease"/>
            <person name="Wu L."/>
            <person name="Ma J."/>
        </authorList>
    </citation>
    <scope>NUCLEOTIDE SEQUENCE [LARGE SCALE GENOMIC DNA]</scope>
    <source>
        <strain evidence="3">JCM 30071</strain>
    </source>
</reference>
<accession>A0ABQ2DGW2</accession>
<dbReference type="SUPFAM" id="SSF53850">
    <property type="entry name" value="Periplasmic binding protein-like II"/>
    <property type="match status" value="1"/>
</dbReference>
<feature type="signal peptide" evidence="1">
    <location>
        <begin position="1"/>
        <end position="22"/>
    </location>
</feature>
<keyword evidence="3" id="KW-1185">Reference proteome</keyword>
<gene>
    <name evidence="2" type="ORF">GCM10007111_19630</name>
</gene>
<feature type="chain" id="PRO_5047085579" evidence="1">
    <location>
        <begin position="23"/>
        <end position="432"/>
    </location>
</feature>
<keyword evidence="1" id="KW-0732">Signal</keyword>
<name>A0ABQ2DGW2_9BACI</name>
<evidence type="ECO:0000313" key="2">
    <source>
        <dbReference type="EMBL" id="GGJ57566.1"/>
    </source>
</evidence>